<feature type="binding site" evidence="12">
    <location>
        <position position="195"/>
    </location>
    <ligand>
        <name>ATP</name>
        <dbReference type="ChEBI" id="CHEBI:30616"/>
    </ligand>
</feature>
<sequence>MSTKPIVTIIGSLNYDLVSFTKRVPEAGETYQADSFETHMGGKGLNEAIAVSKLSPPETIETRMIGKIGTDPFGIHLKQYLIDNKVNVENVDTIEGSSGVAVIMVEEDSGENRILITPGSNGQLKPSDEQYNEYFPNKDDSSFVILQNEYPDTINTINWLKTNRPKVNIAYNPSPFKSELITSSLLSKIDLLIVNEGEALDVAKHLGILETMPQSIDDEIEKFSNLAKSLQDSINKDNVNVVIITMGSKGCIYVSKSIPSPSFIKSKKVTKVIDTTGAGDTFFGGVVSNLALGKDIKQAVEFATSASSLAIQKKGAAEGIPKYEDVFAIL</sequence>
<dbReference type="PANTHER" id="PTHR10584">
    <property type="entry name" value="SUGAR KINASE"/>
    <property type="match status" value="1"/>
</dbReference>
<comment type="activity regulation">
    <text evidence="12">Activated by a monovalent cation that binds near, but not in, the active site. The most likely occupant of the site in vivo is potassium. Ion binding induces a conformational change that may alter substrate affinity.</text>
</comment>
<evidence type="ECO:0000256" key="9">
    <source>
        <dbReference type="ARBA" id="ARBA00022842"/>
    </source>
</evidence>
<dbReference type="AlphaFoldDB" id="C5MB48"/>
<dbReference type="GO" id="GO:0019303">
    <property type="term" value="P:D-ribose catabolic process"/>
    <property type="evidence" value="ECO:0007669"/>
    <property type="project" value="UniProtKB-UniRule"/>
</dbReference>
<evidence type="ECO:0000256" key="12">
    <source>
        <dbReference type="HAMAP-Rule" id="MF_03215"/>
    </source>
</evidence>
<feature type="binding site" evidence="12">
    <location>
        <position position="310"/>
    </location>
    <ligand>
        <name>K(+)</name>
        <dbReference type="ChEBI" id="CHEBI:29103"/>
    </ligand>
</feature>
<keyword evidence="15" id="KW-1185">Reference proteome</keyword>
<keyword evidence="11 12" id="KW-0119">Carbohydrate metabolism</keyword>
<keyword evidence="9 12" id="KW-0460">Magnesium</keyword>
<comment type="subunit">
    <text evidence="12">Homodimer.</text>
</comment>
<evidence type="ECO:0000256" key="3">
    <source>
        <dbReference type="ARBA" id="ARBA00016943"/>
    </source>
</evidence>
<reference evidence="14 15" key="1">
    <citation type="journal article" date="2009" name="Nature">
        <title>Evolution of pathogenicity and sexual reproduction in eight Candida genomes.</title>
        <authorList>
            <person name="Butler G."/>
            <person name="Rasmussen M.D."/>
            <person name="Lin M.F."/>
            <person name="Santos M.A."/>
            <person name="Sakthikumar S."/>
            <person name="Munro C.A."/>
            <person name="Rheinbay E."/>
            <person name="Grabherr M."/>
            <person name="Forche A."/>
            <person name="Reedy J.L."/>
            <person name="Agrafioti I."/>
            <person name="Arnaud M.B."/>
            <person name="Bates S."/>
            <person name="Brown A.J."/>
            <person name="Brunke S."/>
            <person name="Costanzo M.C."/>
            <person name="Fitzpatrick D.A."/>
            <person name="de Groot P.W."/>
            <person name="Harris D."/>
            <person name="Hoyer L.L."/>
            <person name="Hube B."/>
            <person name="Klis F.M."/>
            <person name="Kodira C."/>
            <person name="Lennard N."/>
            <person name="Logue M.E."/>
            <person name="Martin R."/>
            <person name="Neiman A.M."/>
            <person name="Nikolaou E."/>
            <person name="Quail M.A."/>
            <person name="Quinn J."/>
            <person name="Santos M.C."/>
            <person name="Schmitzberger F.F."/>
            <person name="Sherlock G."/>
            <person name="Shah P."/>
            <person name="Silverstein K.A."/>
            <person name="Skrzypek M.S."/>
            <person name="Soll D."/>
            <person name="Staggs R."/>
            <person name="Stansfield I."/>
            <person name="Stumpf M.P."/>
            <person name="Sudbery P.E."/>
            <person name="Srikantha T."/>
            <person name="Zeng Q."/>
            <person name="Berman J."/>
            <person name="Berriman M."/>
            <person name="Heitman J."/>
            <person name="Gow N.A."/>
            <person name="Lorenz M.C."/>
            <person name="Birren B.W."/>
            <person name="Kellis M."/>
            <person name="Cuomo C.A."/>
        </authorList>
    </citation>
    <scope>NUCLEOTIDE SEQUENCE [LARGE SCALE GENOMIC DNA]</scope>
    <source>
        <strain evidence="15">ATCC MYA-3404 / T1</strain>
    </source>
</reference>
<evidence type="ECO:0000256" key="5">
    <source>
        <dbReference type="ARBA" id="ARBA00022723"/>
    </source>
</evidence>
<dbReference type="GO" id="GO:0005634">
    <property type="term" value="C:nucleus"/>
    <property type="evidence" value="ECO:0007669"/>
    <property type="project" value="UniProtKB-SubCell"/>
</dbReference>
<dbReference type="GO" id="GO:0004747">
    <property type="term" value="F:ribokinase activity"/>
    <property type="evidence" value="ECO:0007669"/>
    <property type="project" value="UniProtKB-UniRule"/>
</dbReference>
<feature type="binding site" evidence="12">
    <location>
        <position position="274"/>
    </location>
    <ligand>
        <name>K(+)</name>
        <dbReference type="ChEBI" id="CHEBI:29103"/>
    </ligand>
</feature>
<dbReference type="GeneID" id="8300245"/>
<dbReference type="VEuPathDB" id="FungiDB:CTRG_03290"/>
<comment type="cofactor">
    <cofactor evidence="12">
        <name>Mg(2+)</name>
        <dbReference type="ChEBI" id="CHEBI:18420"/>
    </cofactor>
    <text evidence="12">Requires a divalent cation, most likely magnesium in vivo, as an electrophilic catalyst to aid phosphoryl group transfer. It is the chelate of the metal and the nucleotide that is the actual substrate.</text>
</comment>
<keyword evidence="8 12" id="KW-0067">ATP-binding</keyword>
<feature type="domain" description="Carbohydrate kinase PfkB" evidence="13">
    <location>
        <begin position="7"/>
        <end position="322"/>
    </location>
</feature>
<gene>
    <name evidence="12" type="primary">RBK1</name>
    <name evidence="14" type="ORF">CTRG_03290</name>
</gene>
<dbReference type="GO" id="GO:0005524">
    <property type="term" value="F:ATP binding"/>
    <property type="evidence" value="ECO:0007669"/>
    <property type="project" value="UniProtKB-UniRule"/>
</dbReference>
<dbReference type="Proteomes" id="UP000002037">
    <property type="component" value="Unassembled WGS sequence"/>
</dbReference>
<feature type="binding site" evidence="12">
    <location>
        <position position="313"/>
    </location>
    <ligand>
        <name>K(+)</name>
        <dbReference type="ChEBI" id="CHEBI:29103"/>
    </ligand>
</feature>
<keyword evidence="6 12" id="KW-0547">Nucleotide-binding</keyword>
<evidence type="ECO:0000256" key="2">
    <source>
        <dbReference type="ARBA" id="ARBA00012035"/>
    </source>
</evidence>
<dbReference type="InterPro" id="IPR011877">
    <property type="entry name" value="Ribokinase"/>
</dbReference>
<dbReference type="InterPro" id="IPR002173">
    <property type="entry name" value="Carboh/pur_kinase_PfkB_CS"/>
</dbReference>
<dbReference type="EC" id="2.7.1.15" evidence="2 12"/>
<dbReference type="Gene3D" id="3.40.1190.20">
    <property type="match status" value="1"/>
</dbReference>
<keyword evidence="10 12" id="KW-0630">Potassium</keyword>
<dbReference type="STRING" id="294747.C5MB48"/>
<evidence type="ECO:0000259" key="13">
    <source>
        <dbReference type="Pfam" id="PF00294"/>
    </source>
</evidence>
<keyword evidence="4 12" id="KW-0808">Transferase</keyword>
<evidence type="ECO:0000256" key="11">
    <source>
        <dbReference type="ARBA" id="ARBA00023277"/>
    </source>
</evidence>
<evidence type="ECO:0000256" key="7">
    <source>
        <dbReference type="ARBA" id="ARBA00022777"/>
    </source>
</evidence>
<dbReference type="InterPro" id="IPR011611">
    <property type="entry name" value="PfkB_dom"/>
</dbReference>
<feature type="binding site" evidence="12">
    <location>
        <begin position="42"/>
        <end position="46"/>
    </location>
    <ligand>
        <name>substrate</name>
    </ligand>
</feature>
<feature type="active site" description="Proton acceptor" evidence="12">
    <location>
        <position position="280"/>
    </location>
</feature>
<dbReference type="PRINTS" id="PR00990">
    <property type="entry name" value="RIBOKINASE"/>
</dbReference>
<comment type="caution">
    <text evidence="12">Lacks conserved residue(s) required for the propagation of feature annotation.</text>
</comment>
<feature type="binding site" evidence="12">
    <location>
        <position position="149"/>
    </location>
    <ligand>
        <name>substrate</name>
    </ligand>
</feature>
<feature type="binding site" evidence="12">
    <location>
        <position position="280"/>
    </location>
    <ligand>
        <name>substrate</name>
    </ligand>
</feature>
<keyword evidence="5 12" id="KW-0479">Metal-binding</keyword>
<dbReference type="InterPro" id="IPR029056">
    <property type="entry name" value="Ribokinase-like"/>
</dbReference>
<dbReference type="PANTHER" id="PTHR10584:SF166">
    <property type="entry name" value="RIBOKINASE"/>
    <property type="match status" value="1"/>
</dbReference>
<keyword evidence="12" id="KW-0963">Cytoplasm</keyword>
<comment type="catalytic activity">
    <reaction evidence="12">
        <text>D-ribose + ATP = D-ribose 5-phosphate + ADP + H(+)</text>
        <dbReference type="Rhea" id="RHEA:13697"/>
        <dbReference type="ChEBI" id="CHEBI:15378"/>
        <dbReference type="ChEBI" id="CHEBI:30616"/>
        <dbReference type="ChEBI" id="CHEBI:47013"/>
        <dbReference type="ChEBI" id="CHEBI:78346"/>
        <dbReference type="ChEBI" id="CHEBI:456216"/>
        <dbReference type="EC" id="2.7.1.15"/>
    </reaction>
</comment>
<evidence type="ECO:0000313" key="14">
    <source>
        <dbReference type="EMBL" id="EER32865.1"/>
    </source>
</evidence>
<name>C5MB48_CANTT</name>
<comment type="similarity">
    <text evidence="1">Belongs to the carbohydrate kinase pfkB family.</text>
</comment>
<feature type="binding site" evidence="12">
    <location>
        <begin position="245"/>
        <end position="250"/>
    </location>
    <ligand>
        <name>ATP</name>
        <dbReference type="ChEBI" id="CHEBI:30616"/>
    </ligand>
</feature>
<dbReference type="GO" id="GO:0046872">
    <property type="term" value="F:metal ion binding"/>
    <property type="evidence" value="ECO:0007669"/>
    <property type="project" value="UniProtKB-KW"/>
</dbReference>
<keyword evidence="7 12" id="KW-0418">Kinase</keyword>
<dbReference type="KEGG" id="ctp:CTRG_03290"/>
<feature type="binding site" evidence="12">
    <location>
        <begin position="14"/>
        <end position="16"/>
    </location>
    <ligand>
        <name>substrate</name>
    </ligand>
</feature>
<dbReference type="UniPathway" id="UPA00916">
    <property type="reaction ID" value="UER00889"/>
</dbReference>
<dbReference type="HAMAP" id="MF_01987">
    <property type="entry name" value="Ribokinase"/>
    <property type="match status" value="1"/>
</dbReference>
<dbReference type="SUPFAM" id="SSF53613">
    <property type="entry name" value="Ribokinase-like"/>
    <property type="match status" value="1"/>
</dbReference>
<dbReference type="HOGENOM" id="CLU_027634_2_0_1"/>
<accession>C5MB48</accession>
<dbReference type="RefSeq" id="XP_002548993.1">
    <property type="nucleotide sequence ID" value="XM_002548947.1"/>
</dbReference>
<comment type="similarity">
    <text evidence="12">Belongs to the carbohydrate kinase PfkB family. Ribokinase subfamily.</text>
</comment>
<feature type="binding site" evidence="12">
    <location>
        <begin position="279"/>
        <end position="280"/>
    </location>
    <ligand>
        <name>ATP</name>
        <dbReference type="ChEBI" id="CHEBI:30616"/>
    </ligand>
</feature>
<evidence type="ECO:0000256" key="8">
    <source>
        <dbReference type="ARBA" id="ARBA00022840"/>
    </source>
</evidence>
<organism evidence="14 15">
    <name type="scientific">Candida tropicalis (strain ATCC MYA-3404 / T1)</name>
    <name type="common">Yeast</name>
    <dbReference type="NCBI Taxonomy" id="294747"/>
    <lineage>
        <taxon>Eukaryota</taxon>
        <taxon>Fungi</taxon>
        <taxon>Dikarya</taxon>
        <taxon>Ascomycota</taxon>
        <taxon>Saccharomycotina</taxon>
        <taxon>Pichiomycetes</taxon>
        <taxon>Debaryomycetaceae</taxon>
        <taxon>Candida/Lodderomyces clade</taxon>
        <taxon>Candida</taxon>
    </lineage>
</organism>
<evidence type="ECO:0000256" key="1">
    <source>
        <dbReference type="ARBA" id="ARBA00005380"/>
    </source>
</evidence>
<keyword evidence="12" id="KW-0539">Nucleus</keyword>
<dbReference type="PROSITE" id="PS00584">
    <property type="entry name" value="PFKB_KINASES_2"/>
    <property type="match status" value="1"/>
</dbReference>
<dbReference type="CDD" id="cd01174">
    <property type="entry name" value="ribokinase"/>
    <property type="match status" value="1"/>
</dbReference>
<evidence type="ECO:0000256" key="6">
    <source>
        <dbReference type="ARBA" id="ARBA00022741"/>
    </source>
</evidence>
<dbReference type="EMBL" id="GG692398">
    <property type="protein sequence ID" value="EER32865.1"/>
    <property type="molecule type" value="Genomic_DNA"/>
</dbReference>
<evidence type="ECO:0000313" key="15">
    <source>
        <dbReference type="Proteomes" id="UP000002037"/>
    </source>
</evidence>
<comment type="pathway">
    <text evidence="12">Carbohydrate metabolism; D-ribose degradation; D-ribose 5-phosphate from beta-D-ribopyranose: step 2/2.</text>
</comment>
<protein>
    <recommendedName>
        <fullName evidence="3 12">Ribokinase</fullName>
        <shortName evidence="12">RK</shortName>
        <ecNumber evidence="2 12">2.7.1.15</ecNumber>
    </recommendedName>
</protein>
<evidence type="ECO:0000256" key="4">
    <source>
        <dbReference type="ARBA" id="ARBA00022679"/>
    </source>
</evidence>
<feature type="binding site" evidence="12">
    <location>
        <position position="276"/>
    </location>
    <ligand>
        <name>K(+)</name>
        <dbReference type="ChEBI" id="CHEBI:29103"/>
    </ligand>
</feature>
<comment type="function">
    <text evidence="12">Catalyzes the phosphorylation of ribose at O-5 in a reaction requiring ATP and magnesium. The resulting D-ribose-5-phosphate can then be used either for sythesis of nucleotides, histidine, and tryptophan, or as a component of the pentose phosphate pathway.</text>
</comment>
<dbReference type="GO" id="GO:0005737">
    <property type="term" value="C:cytoplasm"/>
    <property type="evidence" value="ECO:0007669"/>
    <property type="project" value="UniProtKB-SubCell"/>
</dbReference>
<proteinExistence type="inferred from homology"/>
<evidence type="ECO:0000256" key="10">
    <source>
        <dbReference type="ARBA" id="ARBA00022958"/>
    </source>
</evidence>
<dbReference type="InterPro" id="IPR002139">
    <property type="entry name" value="Ribo/fructo_kinase"/>
</dbReference>
<comment type="subcellular location">
    <subcellularLocation>
        <location evidence="12">Cytoplasm</location>
    </subcellularLocation>
    <subcellularLocation>
        <location evidence="12">Nucleus</location>
    </subcellularLocation>
</comment>
<dbReference type="Pfam" id="PF00294">
    <property type="entry name" value="PfkB"/>
    <property type="match status" value="1"/>
</dbReference>
<dbReference type="eggNOG" id="KOG2855">
    <property type="taxonomic scope" value="Eukaryota"/>
</dbReference>
<feature type="binding site" evidence="12">
    <location>
        <position position="315"/>
    </location>
    <ligand>
        <name>K(+)</name>
        <dbReference type="ChEBI" id="CHEBI:29103"/>
    </ligand>
</feature>
<dbReference type="OrthoDB" id="415590at2759"/>